<sequence>MSIKHIITLFNREVIHGPKDVTFIMVVVTPILISLFISLAFGNIFSEKPKLGLTDLGSSQLVSLLKENSTLLIKEYPDEAALKEAATSGAVDMGLVLPADFDTALIQTNTLKASAYVWGESLAKNRMIIPAVLADTARQITGAEVPAEINSISLGDEQNVPWSDRLFPFVVLMAMFFSGLMLPASSLIDEKQKRTLEAINITPATLGEIFTAKGAIGTLLGLIMGLIILGMNSAFGNAPLPLILMLVLGSLMASLLGLLAGAFIKDMNTLFAVWKFGGLLLFGPAFIYLFPQIPQWIGYFFPTYYILKPVVDLSIYDAGWSDIALNAGITVILVAILLAVVSNVVKRMSNSALRLYT</sequence>
<evidence type="ECO:0000256" key="3">
    <source>
        <dbReference type="ARBA" id="ARBA00022692"/>
    </source>
</evidence>
<feature type="transmembrane region" description="Helical" evidence="6">
    <location>
        <begin position="271"/>
        <end position="290"/>
    </location>
</feature>
<feature type="transmembrane region" description="Helical" evidence="6">
    <location>
        <begin position="242"/>
        <end position="264"/>
    </location>
</feature>
<comment type="subcellular location">
    <subcellularLocation>
        <location evidence="1">Cell membrane</location>
        <topology evidence="1">Multi-pass membrane protein</topology>
    </subcellularLocation>
</comment>
<comment type="caution">
    <text evidence="8">The sequence shown here is derived from an EMBL/GenBank/DDBJ whole genome shotgun (WGS) entry which is preliminary data.</text>
</comment>
<dbReference type="PATRIC" id="fig|61435.5.peg.683"/>
<evidence type="ECO:0000313" key="8">
    <source>
        <dbReference type="EMBL" id="KSV18464.1"/>
    </source>
</evidence>
<evidence type="ECO:0000256" key="6">
    <source>
        <dbReference type="SAM" id="Phobius"/>
    </source>
</evidence>
<dbReference type="PANTHER" id="PTHR30294:SF29">
    <property type="entry name" value="MULTIDRUG ABC TRANSPORTER PERMEASE YBHS-RELATED"/>
    <property type="match status" value="1"/>
</dbReference>
<dbReference type="AlphaFoldDB" id="A0A0V8M422"/>
<dbReference type="Pfam" id="PF12698">
    <property type="entry name" value="ABC2_membrane_3"/>
    <property type="match status" value="1"/>
</dbReference>
<gene>
    <name evidence="8" type="ORF">DA01_03410</name>
</gene>
<proteinExistence type="predicted"/>
<feature type="transmembrane region" description="Helical" evidence="6">
    <location>
        <begin position="166"/>
        <end position="188"/>
    </location>
</feature>
<feature type="transmembrane region" description="Helical" evidence="6">
    <location>
        <begin position="21"/>
        <end position="45"/>
    </location>
</feature>
<dbReference type="GO" id="GO:0005886">
    <property type="term" value="C:plasma membrane"/>
    <property type="evidence" value="ECO:0007669"/>
    <property type="project" value="UniProtKB-SubCell"/>
</dbReference>
<dbReference type="PANTHER" id="PTHR30294">
    <property type="entry name" value="MEMBRANE COMPONENT OF ABC TRANSPORTER YHHJ-RELATED"/>
    <property type="match status" value="1"/>
</dbReference>
<feature type="transmembrane region" description="Helical" evidence="6">
    <location>
        <begin position="209"/>
        <end position="230"/>
    </location>
</feature>
<keyword evidence="3 6" id="KW-0812">Transmembrane</keyword>
<dbReference type="EMBL" id="JGYD01000011">
    <property type="protein sequence ID" value="KSV18464.1"/>
    <property type="molecule type" value="Genomic_DNA"/>
</dbReference>
<evidence type="ECO:0000256" key="4">
    <source>
        <dbReference type="ARBA" id="ARBA00022989"/>
    </source>
</evidence>
<name>A0A0V8M422_9CHLR</name>
<dbReference type="RefSeq" id="WP_058292394.1">
    <property type="nucleotide sequence ID" value="NZ_JGYD01000011.1"/>
</dbReference>
<organism evidence="8 9">
    <name type="scientific">Dehalococcoides mccartyi</name>
    <dbReference type="NCBI Taxonomy" id="61435"/>
    <lineage>
        <taxon>Bacteria</taxon>
        <taxon>Bacillati</taxon>
        <taxon>Chloroflexota</taxon>
        <taxon>Dehalococcoidia</taxon>
        <taxon>Dehalococcoidales</taxon>
        <taxon>Dehalococcoidaceae</taxon>
        <taxon>Dehalococcoides</taxon>
    </lineage>
</organism>
<accession>A0A0V8M422</accession>
<dbReference type="InterPro" id="IPR013525">
    <property type="entry name" value="ABC2_TM"/>
</dbReference>
<evidence type="ECO:0000259" key="7">
    <source>
        <dbReference type="Pfam" id="PF12698"/>
    </source>
</evidence>
<evidence type="ECO:0000256" key="2">
    <source>
        <dbReference type="ARBA" id="ARBA00022475"/>
    </source>
</evidence>
<reference evidence="8 9" key="1">
    <citation type="journal article" date="2015" name="Sci. Rep.">
        <title>A comparative genomics and reductive dehalogenase gene transcription study of two chloroethene-respiring bacteria, Dehalococcoides mccartyi strains MB and 11a.</title>
        <authorList>
            <person name="Low A."/>
            <person name="Shen Z."/>
            <person name="Cheng D."/>
            <person name="Rogers M.J."/>
            <person name="Lee P.K."/>
            <person name="He J."/>
        </authorList>
    </citation>
    <scope>NUCLEOTIDE SEQUENCE [LARGE SCALE GENOMIC DNA]</scope>
    <source>
        <strain evidence="8 9">MB</strain>
    </source>
</reference>
<protein>
    <submittedName>
        <fullName evidence="8">ABC transporter substrate-binding protein</fullName>
    </submittedName>
</protein>
<dbReference type="eggNOG" id="COG0842">
    <property type="taxonomic scope" value="Bacteria"/>
</dbReference>
<evidence type="ECO:0000313" key="9">
    <source>
        <dbReference type="Proteomes" id="UP000053577"/>
    </source>
</evidence>
<feature type="transmembrane region" description="Helical" evidence="6">
    <location>
        <begin position="323"/>
        <end position="345"/>
    </location>
</feature>
<keyword evidence="4 6" id="KW-1133">Transmembrane helix</keyword>
<dbReference type="InterPro" id="IPR051449">
    <property type="entry name" value="ABC-2_transporter_component"/>
</dbReference>
<feature type="domain" description="ABC-2 type transporter transmembrane" evidence="7">
    <location>
        <begin position="22"/>
        <end position="340"/>
    </location>
</feature>
<dbReference type="GO" id="GO:0140359">
    <property type="term" value="F:ABC-type transporter activity"/>
    <property type="evidence" value="ECO:0007669"/>
    <property type="project" value="InterPro"/>
</dbReference>
<dbReference type="OrthoDB" id="146624at2"/>
<keyword evidence="2" id="KW-1003">Cell membrane</keyword>
<keyword evidence="5 6" id="KW-0472">Membrane</keyword>
<evidence type="ECO:0000256" key="1">
    <source>
        <dbReference type="ARBA" id="ARBA00004651"/>
    </source>
</evidence>
<dbReference type="Proteomes" id="UP000053577">
    <property type="component" value="Unassembled WGS sequence"/>
</dbReference>
<evidence type="ECO:0000256" key="5">
    <source>
        <dbReference type="ARBA" id="ARBA00023136"/>
    </source>
</evidence>